<dbReference type="EMBL" id="JACHEM010000016">
    <property type="protein sequence ID" value="MBB6438987.1"/>
    <property type="molecule type" value="Genomic_DNA"/>
</dbReference>
<gene>
    <name evidence="3" type="ORF">HNQ79_005499</name>
</gene>
<dbReference type="AlphaFoldDB" id="A0A7X0LSA2"/>
<dbReference type="Gene3D" id="3.40.50.1400">
    <property type="match status" value="1"/>
</dbReference>
<dbReference type="PANTHER" id="PTHR33542:SF5">
    <property type="entry name" value="FERROCHELATASE CHE1"/>
    <property type="match status" value="1"/>
</dbReference>
<keyword evidence="2" id="KW-0456">Lyase</keyword>
<dbReference type="Proteomes" id="UP000540423">
    <property type="component" value="Unassembled WGS sequence"/>
</dbReference>
<name>A0A7X0LSA2_9ACTN</name>
<dbReference type="GO" id="GO:0016829">
    <property type="term" value="F:lyase activity"/>
    <property type="evidence" value="ECO:0007669"/>
    <property type="project" value="UniProtKB-KW"/>
</dbReference>
<dbReference type="PANTHER" id="PTHR33542">
    <property type="entry name" value="SIROHYDROCHLORIN FERROCHELATASE, CHLOROPLASTIC"/>
    <property type="match status" value="1"/>
</dbReference>
<comment type="caution">
    <text evidence="3">The sequence shown here is derived from an EMBL/GenBank/DDBJ whole genome shotgun (WGS) entry which is preliminary data.</text>
</comment>
<evidence type="ECO:0000313" key="3">
    <source>
        <dbReference type="EMBL" id="MBB6438987.1"/>
    </source>
</evidence>
<keyword evidence="1" id="KW-0479">Metal-binding</keyword>
<dbReference type="RefSeq" id="WP_229923440.1">
    <property type="nucleotide sequence ID" value="NZ_BNBN01000006.1"/>
</dbReference>
<protein>
    <submittedName>
        <fullName evidence="3">Sirohydrochlorin ferrochelatase</fullName>
    </submittedName>
</protein>
<sequence length="162" mass="16122">MLAAAPQVEARVARALGPDPLLASALADRLAEAGAPSSGPVVLASAGSTDPLSQRAAVAMADLLGERLGRPAVASYLCAGSPTPADALAALRAEGHRDVTVASYLMTPGFFARRAAAAADAAGSVTSAPLGAHGAVARLIVDRYEEAAARRRTPVERGSAAG</sequence>
<dbReference type="Pfam" id="PF01903">
    <property type="entry name" value="CbiX"/>
    <property type="match status" value="1"/>
</dbReference>
<accession>A0A7X0LSA2</accession>
<dbReference type="InterPro" id="IPR050963">
    <property type="entry name" value="Sirohydro_Cobaltochel/CbiX"/>
</dbReference>
<dbReference type="GO" id="GO:0046872">
    <property type="term" value="F:metal ion binding"/>
    <property type="evidence" value="ECO:0007669"/>
    <property type="project" value="UniProtKB-KW"/>
</dbReference>
<keyword evidence="4" id="KW-1185">Reference proteome</keyword>
<organism evidence="3 4">
    <name type="scientific">Streptomyces candidus</name>
    <dbReference type="NCBI Taxonomy" id="67283"/>
    <lineage>
        <taxon>Bacteria</taxon>
        <taxon>Bacillati</taxon>
        <taxon>Actinomycetota</taxon>
        <taxon>Actinomycetes</taxon>
        <taxon>Kitasatosporales</taxon>
        <taxon>Streptomycetaceae</taxon>
        <taxon>Streptomyces</taxon>
    </lineage>
</organism>
<evidence type="ECO:0000256" key="2">
    <source>
        <dbReference type="ARBA" id="ARBA00023239"/>
    </source>
</evidence>
<evidence type="ECO:0000256" key="1">
    <source>
        <dbReference type="ARBA" id="ARBA00022723"/>
    </source>
</evidence>
<proteinExistence type="predicted"/>
<evidence type="ECO:0000313" key="4">
    <source>
        <dbReference type="Proteomes" id="UP000540423"/>
    </source>
</evidence>
<dbReference type="SUPFAM" id="SSF53800">
    <property type="entry name" value="Chelatase"/>
    <property type="match status" value="1"/>
</dbReference>
<dbReference type="InterPro" id="IPR002762">
    <property type="entry name" value="CbiX-like"/>
</dbReference>
<reference evidence="3 4" key="1">
    <citation type="submission" date="2020-08" db="EMBL/GenBank/DDBJ databases">
        <title>Genomic Encyclopedia of Type Strains, Phase IV (KMG-IV): sequencing the most valuable type-strain genomes for metagenomic binning, comparative biology and taxonomic classification.</title>
        <authorList>
            <person name="Goeker M."/>
        </authorList>
    </citation>
    <scope>NUCLEOTIDE SEQUENCE [LARGE SCALE GENOMIC DNA]</scope>
    <source>
        <strain evidence="3 4">DSM 40141</strain>
    </source>
</reference>